<protein>
    <submittedName>
        <fullName evidence="1">Uncharacterized protein</fullName>
    </submittedName>
</protein>
<dbReference type="Proteomes" id="UP000054217">
    <property type="component" value="Unassembled WGS sequence"/>
</dbReference>
<gene>
    <name evidence="1" type="ORF">M404DRAFT_396740</name>
</gene>
<reference evidence="1 2" key="1">
    <citation type="submission" date="2014-04" db="EMBL/GenBank/DDBJ databases">
        <authorList>
            <consortium name="DOE Joint Genome Institute"/>
            <person name="Kuo A."/>
            <person name="Kohler A."/>
            <person name="Costa M.D."/>
            <person name="Nagy L.G."/>
            <person name="Floudas D."/>
            <person name="Copeland A."/>
            <person name="Barry K.W."/>
            <person name="Cichocki N."/>
            <person name="Veneault-Fourrey C."/>
            <person name="LaButti K."/>
            <person name="Lindquist E.A."/>
            <person name="Lipzen A."/>
            <person name="Lundell T."/>
            <person name="Morin E."/>
            <person name="Murat C."/>
            <person name="Sun H."/>
            <person name="Tunlid A."/>
            <person name="Henrissat B."/>
            <person name="Grigoriev I.V."/>
            <person name="Hibbett D.S."/>
            <person name="Martin F."/>
            <person name="Nordberg H.P."/>
            <person name="Cantor M.N."/>
            <person name="Hua S.X."/>
        </authorList>
    </citation>
    <scope>NUCLEOTIDE SEQUENCE [LARGE SCALE GENOMIC DNA]</scope>
    <source>
        <strain evidence="1 2">Marx 270</strain>
    </source>
</reference>
<sequence>MLPKPRRLESWEGAHHCWWTSRCESAEEAKTLEKHGRGVGVIPAPHSLGPVLTRCPTLHMHLSLRQVLDQPLPPSHEWTRGRKAAIHMRTYRPSCVIEWPGKQRLYRRQSPVTNLHKLALDQCNDETPPFEGFVRPNHTTGLLIHVWGHHETGLISERSADPATL</sequence>
<keyword evidence="2" id="KW-1185">Reference proteome</keyword>
<dbReference type="HOGENOM" id="CLU_1611459_0_0_1"/>
<dbReference type="EMBL" id="KN831959">
    <property type="protein sequence ID" value="KIO07800.1"/>
    <property type="molecule type" value="Genomic_DNA"/>
</dbReference>
<evidence type="ECO:0000313" key="1">
    <source>
        <dbReference type="EMBL" id="KIO07800.1"/>
    </source>
</evidence>
<dbReference type="InParanoid" id="A0A0C3P433"/>
<reference evidence="2" key="2">
    <citation type="submission" date="2015-01" db="EMBL/GenBank/DDBJ databases">
        <title>Evolutionary Origins and Diversification of the Mycorrhizal Mutualists.</title>
        <authorList>
            <consortium name="DOE Joint Genome Institute"/>
            <consortium name="Mycorrhizal Genomics Consortium"/>
            <person name="Kohler A."/>
            <person name="Kuo A."/>
            <person name="Nagy L.G."/>
            <person name="Floudas D."/>
            <person name="Copeland A."/>
            <person name="Barry K.W."/>
            <person name="Cichocki N."/>
            <person name="Veneault-Fourrey C."/>
            <person name="LaButti K."/>
            <person name="Lindquist E.A."/>
            <person name="Lipzen A."/>
            <person name="Lundell T."/>
            <person name="Morin E."/>
            <person name="Murat C."/>
            <person name="Riley R."/>
            <person name="Ohm R."/>
            <person name="Sun H."/>
            <person name="Tunlid A."/>
            <person name="Henrissat B."/>
            <person name="Grigoriev I.V."/>
            <person name="Hibbett D.S."/>
            <person name="Martin F."/>
        </authorList>
    </citation>
    <scope>NUCLEOTIDE SEQUENCE [LARGE SCALE GENOMIC DNA]</scope>
    <source>
        <strain evidence="2">Marx 270</strain>
    </source>
</reference>
<proteinExistence type="predicted"/>
<name>A0A0C3P433_PISTI</name>
<dbReference type="AlphaFoldDB" id="A0A0C3P433"/>
<evidence type="ECO:0000313" key="2">
    <source>
        <dbReference type="Proteomes" id="UP000054217"/>
    </source>
</evidence>
<accession>A0A0C3P433</accession>
<organism evidence="1 2">
    <name type="scientific">Pisolithus tinctorius Marx 270</name>
    <dbReference type="NCBI Taxonomy" id="870435"/>
    <lineage>
        <taxon>Eukaryota</taxon>
        <taxon>Fungi</taxon>
        <taxon>Dikarya</taxon>
        <taxon>Basidiomycota</taxon>
        <taxon>Agaricomycotina</taxon>
        <taxon>Agaricomycetes</taxon>
        <taxon>Agaricomycetidae</taxon>
        <taxon>Boletales</taxon>
        <taxon>Sclerodermatineae</taxon>
        <taxon>Pisolithaceae</taxon>
        <taxon>Pisolithus</taxon>
    </lineage>
</organism>